<dbReference type="CDD" id="cd00093">
    <property type="entry name" value="HTH_XRE"/>
    <property type="match status" value="1"/>
</dbReference>
<evidence type="ECO:0000256" key="1">
    <source>
        <dbReference type="ARBA" id="ARBA00023125"/>
    </source>
</evidence>
<dbReference type="InterPro" id="IPR001387">
    <property type="entry name" value="Cro/C1-type_HTH"/>
</dbReference>
<protein>
    <submittedName>
        <fullName evidence="3">XRE family transcriptional regulator</fullName>
    </submittedName>
</protein>
<comment type="caution">
    <text evidence="3">The sequence shown here is derived from an EMBL/GenBank/DDBJ whole genome shotgun (WGS) entry which is preliminary data.</text>
</comment>
<dbReference type="InterPro" id="IPR011051">
    <property type="entry name" value="RmlC_Cupin_sf"/>
</dbReference>
<dbReference type="SUPFAM" id="SSF51182">
    <property type="entry name" value="RmlC-like cupins"/>
    <property type="match status" value="1"/>
</dbReference>
<dbReference type="RefSeq" id="WP_083520253.1">
    <property type="nucleotide sequence ID" value="NZ_PDEA01000001.1"/>
</dbReference>
<dbReference type="Gene3D" id="1.10.260.40">
    <property type="entry name" value="lambda repressor-like DNA-binding domains"/>
    <property type="match status" value="1"/>
</dbReference>
<dbReference type="PANTHER" id="PTHR46797:SF10">
    <property type="entry name" value="BLR1115 PROTEIN"/>
    <property type="match status" value="1"/>
</dbReference>
<dbReference type="SMART" id="SM00530">
    <property type="entry name" value="HTH_XRE"/>
    <property type="match status" value="1"/>
</dbReference>
<dbReference type="InterPro" id="IPR010982">
    <property type="entry name" value="Lambda_DNA-bd_dom_sf"/>
</dbReference>
<dbReference type="STRING" id="1219032.GCA_001515545_00677"/>
<dbReference type="GO" id="GO:0005829">
    <property type="term" value="C:cytosol"/>
    <property type="evidence" value="ECO:0007669"/>
    <property type="project" value="TreeGrafter"/>
</dbReference>
<proteinExistence type="predicted"/>
<dbReference type="InterPro" id="IPR050807">
    <property type="entry name" value="TransReg_Diox_bact_type"/>
</dbReference>
<dbReference type="OrthoDB" id="73827at2"/>
<dbReference type="InterPro" id="IPR014710">
    <property type="entry name" value="RmlC-like_jellyroll"/>
</dbReference>
<dbReference type="GeneID" id="80802238"/>
<keyword evidence="4" id="KW-1185">Reference proteome</keyword>
<evidence type="ECO:0000313" key="3">
    <source>
        <dbReference type="EMBL" id="PEH89995.1"/>
    </source>
</evidence>
<dbReference type="PROSITE" id="PS50943">
    <property type="entry name" value="HTH_CROC1"/>
    <property type="match status" value="1"/>
</dbReference>
<feature type="domain" description="HTH cro/C1-type" evidence="2">
    <location>
        <begin position="15"/>
        <end position="69"/>
    </location>
</feature>
<gene>
    <name evidence="3" type="ORF">CRM82_16605</name>
</gene>
<keyword evidence="1" id="KW-0238">DNA-binding</keyword>
<dbReference type="Pfam" id="PF01381">
    <property type="entry name" value="HTH_3"/>
    <property type="match status" value="1"/>
</dbReference>
<accession>A0A2A7UXE9</accession>
<reference evidence="4" key="1">
    <citation type="submission" date="2017-09" db="EMBL/GenBank/DDBJ databases">
        <title>FDA dAtabase for Regulatory Grade micrObial Sequences (FDA-ARGOS): Supporting development and validation of Infectious Disease Dx tests.</title>
        <authorList>
            <person name="Minogue T."/>
            <person name="Wolcott M."/>
            <person name="Wasieloski L."/>
            <person name="Aguilar W."/>
            <person name="Moore D."/>
            <person name="Tallon L."/>
            <person name="Sadzewicz L."/>
            <person name="Ott S."/>
            <person name="Zhao X."/>
            <person name="Nagaraj S."/>
            <person name="Vavikolanu K."/>
            <person name="Aluvathingal J."/>
            <person name="Nadendla S."/>
            <person name="Sichtig H."/>
        </authorList>
    </citation>
    <scope>NUCLEOTIDE SEQUENCE [LARGE SCALE GENOMIC DNA]</scope>
    <source>
        <strain evidence="4">FDAARGOS_394</strain>
    </source>
</reference>
<dbReference type="SUPFAM" id="SSF47413">
    <property type="entry name" value="lambda repressor-like DNA-binding domains"/>
    <property type="match status" value="1"/>
</dbReference>
<sequence>MATHSSPEHLIPRRVREERNRRGLTLDQLAGMADVSRAMISKIERGQSTPTAVLLSKIADAMGLSLSALMSEPRTPTTAVRRMQEQPHWVDPETGYIRRLVSPPGDDSATEVVAVELPAHKTVTFAATESLHSDDQVLLLAGRLNLRCAEVLYELQPGDCARVSTTQEQTFENPADATARYLVIKSHYR</sequence>
<evidence type="ECO:0000313" key="4">
    <source>
        <dbReference type="Proteomes" id="UP000220246"/>
    </source>
</evidence>
<dbReference type="EMBL" id="PDEA01000001">
    <property type="protein sequence ID" value="PEH89995.1"/>
    <property type="molecule type" value="Genomic_DNA"/>
</dbReference>
<dbReference type="AlphaFoldDB" id="A0A2A7UXE9"/>
<dbReference type="Gene3D" id="2.60.120.10">
    <property type="entry name" value="Jelly Rolls"/>
    <property type="match status" value="1"/>
</dbReference>
<organism evidence="3 4">
    <name type="scientific">Comamonas terrigena</name>
    <dbReference type="NCBI Taxonomy" id="32013"/>
    <lineage>
        <taxon>Bacteria</taxon>
        <taxon>Pseudomonadati</taxon>
        <taxon>Pseudomonadota</taxon>
        <taxon>Betaproteobacteria</taxon>
        <taxon>Burkholderiales</taxon>
        <taxon>Comamonadaceae</taxon>
        <taxon>Comamonas</taxon>
    </lineage>
</organism>
<dbReference type="PANTHER" id="PTHR46797">
    <property type="entry name" value="HTH-TYPE TRANSCRIPTIONAL REGULATOR"/>
    <property type="match status" value="1"/>
</dbReference>
<dbReference type="CDD" id="cd02209">
    <property type="entry name" value="cupin_XRE_C"/>
    <property type="match status" value="1"/>
</dbReference>
<evidence type="ECO:0000259" key="2">
    <source>
        <dbReference type="PROSITE" id="PS50943"/>
    </source>
</evidence>
<name>A0A2A7UXE9_COMTR</name>
<dbReference type="GO" id="GO:0003677">
    <property type="term" value="F:DNA binding"/>
    <property type="evidence" value="ECO:0007669"/>
    <property type="project" value="UniProtKB-KW"/>
</dbReference>
<dbReference type="Proteomes" id="UP000220246">
    <property type="component" value="Unassembled WGS sequence"/>
</dbReference>
<dbReference type="GO" id="GO:0003700">
    <property type="term" value="F:DNA-binding transcription factor activity"/>
    <property type="evidence" value="ECO:0007669"/>
    <property type="project" value="TreeGrafter"/>
</dbReference>